<keyword evidence="1" id="KW-0812">Transmembrane</keyword>
<dbReference type="EMBL" id="BARU01049318">
    <property type="protein sequence ID" value="GAH92276.1"/>
    <property type="molecule type" value="Genomic_DNA"/>
</dbReference>
<gene>
    <name evidence="2" type="ORF">S03H2_72692</name>
</gene>
<sequence>HSQLPLPLNPNPAQLLTFMMEDPHTISRAIHLIFVSINNNLFIFFAF</sequence>
<feature type="non-terminal residue" evidence="2">
    <location>
        <position position="1"/>
    </location>
</feature>
<protein>
    <submittedName>
        <fullName evidence="2">Uncharacterized protein</fullName>
    </submittedName>
</protein>
<proteinExistence type="predicted"/>
<keyword evidence="1" id="KW-0472">Membrane</keyword>
<evidence type="ECO:0000313" key="2">
    <source>
        <dbReference type="EMBL" id="GAH92276.1"/>
    </source>
</evidence>
<evidence type="ECO:0000256" key="1">
    <source>
        <dbReference type="SAM" id="Phobius"/>
    </source>
</evidence>
<keyword evidence="1" id="KW-1133">Transmembrane helix</keyword>
<comment type="caution">
    <text evidence="2">The sequence shown here is derived from an EMBL/GenBank/DDBJ whole genome shotgun (WGS) entry which is preliminary data.</text>
</comment>
<organism evidence="2">
    <name type="scientific">marine sediment metagenome</name>
    <dbReference type="NCBI Taxonomy" id="412755"/>
    <lineage>
        <taxon>unclassified sequences</taxon>
        <taxon>metagenomes</taxon>
        <taxon>ecological metagenomes</taxon>
    </lineage>
</organism>
<dbReference type="AlphaFoldDB" id="X1JC43"/>
<feature type="transmembrane region" description="Helical" evidence="1">
    <location>
        <begin position="26"/>
        <end position="46"/>
    </location>
</feature>
<accession>X1JC43</accession>
<name>X1JC43_9ZZZZ</name>
<reference evidence="2" key="1">
    <citation type="journal article" date="2014" name="Front. Microbiol.">
        <title>High frequency of phylogenetically diverse reductive dehalogenase-homologous genes in deep subseafloor sedimentary metagenomes.</title>
        <authorList>
            <person name="Kawai M."/>
            <person name="Futagami T."/>
            <person name="Toyoda A."/>
            <person name="Takaki Y."/>
            <person name="Nishi S."/>
            <person name="Hori S."/>
            <person name="Arai W."/>
            <person name="Tsubouchi T."/>
            <person name="Morono Y."/>
            <person name="Uchiyama I."/>
            <person name="Ito T."/>
            <person name="Fujiyama A."/>
            <person name="Inagaki F."/>
            <person name="Takami H."/>
        </authorList>
    </citation>
    <scope>NUCLEOTIDE SEQUENCE</scope>
    <source>
        <strain evidence="2">Expedition CK06-06</strain>
    </source>
</reference>